<organism evidence="1 2">
    <name type="scientific">Asanoa hainanensis</name>
    <dbReference type="NCBI Taxonomy" id="560556"/>
    <lineage>
        <taxon>Bacteria</taxon>
        <taxon>Bacillati</taxon>
        <taxon>Actinomycetota</taxon>
        <taxon>Actinomycetes</taxon>
        <taxon>Micromonosporales</taxon>
        <taxon>Micromonosporaceae</taxon>
        <taxon>Asanoa</taxon>
    </lineage>
</organism>
<accession>A0A239PH39</accession>
<dbReference type="EMBL" id="FZPH01000036">
    <property type="protein sequence ID" value="SNT66270.1"/>
    <property type="molecule type" value="Genomic_DNA"/>
</dbReference>
<sequence length="254" mass="28002">MPTHSHLGAWNQQADESYAAYRSDPGPDPLGTLDAAAARGAAANRLRAMNVRQGHYAWQQRRAQPVCPHAVAILFVDPAPLRPLPGSSFAVVAATLMVDDEPDLSDPKQLLFRVESNARDYIAAGSFDPATQLANRYDESSGQAFYLGIALSTLDHRRQPWDPETVGAQKDVPGTCYAWLRDNTVMQIDRLGADGFNEMTVYSNAVVGAGLASVFTADWERVQRPAGVHWHDMSAFWNRLHALHTLLLNEEPRL</sequence>
<proteinExistence type="predicted"/>
<evidence type="ECO:0000313" key="2">
    <source>
        <dbReference type="Proteomes" id="UP000198362"/>
    </source>
</evidence>
<evidence type="ECO:0000313" key="1">
    <source>
        <dbReference type="EMBL" id="SNT66270.1"/>
    </source>
</evidence>
<dbReference type="RefSeq" id="WP_203714637.1">
    <property type="nucleotide sequence ID" value="NZ_FZPH01000036.1"/>
</dbReference>
<name>A0A239PH39_9ACTN</name>
<keyword evidence="2" id="KW-1185">Reference proteome</keyword>
<protein>
    <submittedName>
        <fullName evidence="1">Uncharacterized protein</fullName>
    </submittedName>
</protein>
<gene>
    <name evidence="1" type="ORF">SAMN05421812_13617</name>
</gene>
<dbReference type="AlphaFoldDB" id="A0A239PH39"/>
<reference evidence="1 2" key="1">
    <citation type="submission" date="2017-06" db="EMBL/GenBank/DDBJ databases">
        <authorList>
            <person name="Kim H.J."/>
            <person name="Triplett B.A."/>
        </authorList>
    </citation>
    <scope>NUCLEOTIDE SEQUENCE [LARGE SCALE GENOMIC DNA]</scope>
    <source>
        <strain evidence="1 2">CGMCC 4.5593</strain>
    </source>
</reference>
<dbReference type="Proteomes" id="UP000198362">
    <property type="component" value="Unassembled WGS sequence"/>
</dbReference>